<dbReference type="Proteomes" id="UP000294813">
    <property type="component" value="Unassembled WGS sequence"/>
</dbReference>
<sequence>MRHLPPWREQPLKTLLFGVVVLLFMYLTSTGVYSWLSTNWDTAPERDEHLSPLADKSRFNILLMAVDARPGETDARTDSLILANVDKQAQMAYLLSIPRDTRVMIDGHGVDKINAAHMHGGIPLTIKTVEQLTGQQINFYMKTNFDGFKEIVDTLGGIEIDVEKNMYHNEGDPGDFINLKKGKQRLNGEQALQYVRFRSDELGDISRTQRQQKFLQALATQAFRVNTVWKLPALIPQLAKTVETNFDAGDLLALTMAFSNFSNEHLLVHTLPGNFVTLHGISYWYVQPTRIPLAVSQFFGGQTDIPLIDESILVQSDRSLVKNKEEVAKPAEQDGTSDQINQTADANKATEFGQAIDSVDKTTNSLNEIDPARKTPEISKTPEDNRSTTSSFNGQTSSSDTTKIKETEHEVQQSTLLDPRASGRIIPGAPSQDGNHLETTGNTPNDIEKK</sequence>
<protein>
    <submittedName>
        <fullName evidence="5">LytR family transcriptional attenuator</fullName>
    </submittedName>
</protein>
<evidence type="ECO:0000256" key="2">
    <source>
        <dbReference type="SAM" id="MobiDB-lite"/>
    </source>
</evidence>
<keyword evidence="6" id="KW-1185">Reference proteome</keyword>
<accession>A0A4R2RHZ6</accession>
<comment type="caution">
    <text evidence="5">The sequence shown here is derived from an EMBL/GenBank/DDBJ whole genome shotgun (WGS) entry which is preliminary data.</text>
</comment>
<feature type="domain" description="Cell envelope-related transcriptional attenuator" evidence="4">
    <location>
        <begin position="76"/>
        <end position="222"/>
    </location>
</feature>
<keyword evidence="3" id="KW-1133">Transmembrane helix</keyword>
<dbReference type="Gene3D" id="3.40.630.190">
    <property type="entry name" value="LCP protein"/>
    <property type="match status" value="1"/>
</dbReference>
<keyword evidence="3" id="KW-0472">Membrane</keyword>
<feature type="compositionally biased region" description="Basic and acidic residues" evidence="2">
    <location>
        <begin position="370"/>
        <end position="386"/>
    </location>
</feature>
<dbReference type="Pfam" id="PF03816">
    <property type="entry name" value="LytR_cpsA_psr"/>
    <property type="match status" value="1"/>
</dbReference>
<organism evidence="5 6">
    <name type="scientific">Heliophilum fasciatum</name>
    <dbReference type="NCBI Taxonomy" id="35700"/>
    <lineage>
        <taxon>Bacteria</taxon>
        <taxon>Bacillati</taxon>
        <taxon>Bacillota</taxon>
        <taxon>Clostridia</taxon>
        <taxon>Eubacteriales</taxon>
        <taxon>Heliobacteriaceae</taxon>
        <taxon>Heliophilum</taxon>
    </lineage>
</organism>
<dbReference type="PANTHER" id="PTHR33392:SF6">
    <property type="entry name" value="POLYISOPRENYL-TEICHOIC ACID--PEPTIDOGLYCAN TEICHOIC ACID TRANSFERASE TAGU"/>
    <property type="match status" value="1"/>
</dbReference>
<gene>
    <name evidence="5" type="ORF">EDD73_12443</name>
</gene>
<keyword evidence="3" id="KW-0812">Transmembrane</keyword>
<evidence type="ECO:0000256" key="1">
    <source>
        <dbReference type="ARBA" id="ARBA00006068"/>
    </source>
</evidence>
<feature type="transmembrane region" description="Helical" evidence="3">
    <location>
        <begin position="12"/>
        <end position="36"/>
    </location>
</feature>
<evidence type="ECO:0000313" key="6">
    <source>
        <dbReference type="Proteomes" id="UP000294813"/>
    </source>
</evidence>
<feature type="compositionally biased region" description="Polar residues" evidence="2">
    <location>
        <begin position="387"/>
        <end position="401"/>
    </location>
</feature>
<name>A0A4R2RHZ6_9FIRM</name>
<reference evidence="5 6" key="1">
    <citation type="submission" date="2019-03" db="EMBL/GenBank/DDBJ databases">
        <title>Genomic Encyclopedia of Type Strains, Phase IV (KMG-IV): sequencing the most valuable type-strain genomes for metagenomic binning, comparative biology and taxonomic classification.</title>
        <authorList>
            <person name="Goeker M."/>
        </authorList>
    </citation>
    <scope>NUCLEOTIDE SEQUENCE [LARGE SCALE GENOMIC DNA]</scope>
    <source>
        <strain evidence="5 6">DSM 11170</strain>
    </source>
</reference>
<dbReference type="PANTHER" id="PTHR33392">
    <property type="entry name" value="POLYISOPRENYL-TEICHOIC ACID--PEPTIDOGLYCAN TEICHOIC ACID TRANSFERASE TAGU"/>
    <property type="match status" value="1"/>
</dbReference>
<dbReference type="NCBIfam" id="TIGR00350">
    <property type="entry name" value="lytR_cpsA_psr"/>
    <property type="match status" value="1"/>
</dbReference>
<evidence type="ECO:0000313" key="5">
    <source>
        <dbReference type="EMBL" id="TCP62069.1"/>
    </source>
</evidence>
<dbReference type="InterPro" id="IPR004474">
    <property type="entry name" value="LytR_CpsA_psr"/>
</dbReference>
<feature type="region of interest" description="Disordered" evidence="2">
    <location>
        <begin position="351"/>
        <end position="450"/>
    </location>
</feature>
<feature type="compositionally biased region" description="Polar residues" evidence="2">
    <location>
        <begin position="432"/>
        <end position="450"/>
    </location>
</feature>
<dbReference type="InterPro" id="IPR050922">
    <property type="entry name" value="LytR/CpsA/Psr_CW_biosynth"/>
</dbReference>
<feature type="compositionally biased region" description="Basic and acidic residues" evidence="2">
    <location>
        <begin position="402"/>
        <end position="411"/>
    </location>
</feature>
<evidence type="ECO:0000256" key="3">
    <source>
        <dbReference type="SAM" id="Phobius"/>
    </source>
</evidence>
<proteinExistence type="inferred from homology"/>
<dbReference type="AlphaFoldDB" id="A0A4R2RHZ6"/>
<evidence type="ECO:0000259" key="4">
    <source>
        <dbReference type="Pfam" id="PF03816"/>
    </source>
</evidence>
<dbReference type="EMBL" id="SLXT01000024">
    <property type="protein sequence ID" value="TCP62069.1"/>
    <property type="molecule type" value="Genomic_DNA"/>
</dbReference>
<comment type="similarity">
    <text evidence="1">Belongs to the LytR/CpsA/Psr (LCP) family.</text>
</comment>